<dbReference type="Proteomes" id="UP001209803">
    <property type="component" value="Chromosome"/>
</dbReference>
<dbReference type="InterPro" id="IPR001633">
    <property type="entry name" value="EAL_dom"/>
</dbReference>
<dbReference type="CDD" id="cd01949">
    <property type="entry name" value="GGDEF"/>
    <property type="match status" value="1"/>
</dbReference>
<dbReference type="PANTHER" id="PTHR44757">
    <property type="entry name" value="DIGUANYLATE CYCLASE DGCP"/>
    <property type="match status" value="1"/>
</dbReference>
<dbReference type="PANTHER" id="PTHR44757:SF2">
    <property type="entry name" value="BIOFILM ARCHITECTURE MAINTENANCE PROTEIN MBAA"/>
    <property type="match status" value="1"/>
</dbReference>
<dbReference type="InterPro" id="IPR029787">
    <property type="entry name" value="Nucleotide_cyclase"/>
</dbReference>
<evidence type="ECO:0000313" key="3">
    <source>
        <dbReference type="EMBL" id="WFE89126.1"/>
    </source>
</evidence>
<evidence type="ECO:0000259" key="1">
    <source>
        <dbReference type="PROSITE" id="PS50883"/>
    </source>
</evidence>
<protein>
    <submittedName>
        <fullName evidence="3">EAL domain-containing protein</fullName>
    </submittedName>
</protein>
<name>A0ABY8F0Y6_9HYPH</name>
<dbReference type="CDD" id="cd01948">
    <property type="entry name" value="EAL"/>
    <property type="match status" value="1"/>
</dbReference>
<dbReference type="InterPro" id="IPR035919">
    <property type="entry name" value="EAL_sf"/>
</dbReference>
<dbReference type="Pfam" id="PF00990">
    <property type="entry name" value="GGDEF"/>
    <property type="match status" value="1"/>
</dbReference>
<evidence type="ECO:0000259" key="2">
    <source>
        <dbReference type="PROSITE" id="PS50887"/>
    </source>
</evidence>
<gene>
    <name evidence="3" type="ORF">K1718_23685</name>
</gene>
<organism evidence="3 4">
    <name type="scientific">Roseibium porphyridii</name>
    <dbReference type="NCBI Taxonomy" id="2866279"/>
    <lineage>
        <taxon>Bacteria</taxon>
        <taxon>Pseudomonadati</taxon>
        <taxon>Pseudomonadota</taxon>
        <taxon>Alphaproteobacteria</taxon>
        <taxon>Hyphomicrobiales</taxon>
        <taxon>Stappiaceae</taxon>
        <taxon>Roseibium</taxon>
    </lineage>
</organism>
<dbReference type="PROSITE" id="PS50887">
    <property type="entry name" value="GGDEF"/>
    <property type="match status" value="1"/>
</dbReference>
<dbReference type="InterPro" id="IPR043128">
    <property type="entry name" value="Rev_trsase/Diguanyl_cyclase"/>
</dbReference>
<dbReference type="SUPFAM" id="SSF55073">
    <property type="entry name" value="Nucleotide cyclase"/>
    <property type="match status" value="1"/>
</dbReference>
<proteinExistence type="predicted"/>
<dbReference type="Gene3D" id="3.20.20.450">
    <property type="entry name" value="EAL domain"/>
    <property type="match status" value="1"/>
</dbReference>
<dbReference type="Gene3D" id="3.30.70.270">
    <property type="match status" value="1"/>
</dbReference>
<reference evidence="3 4" key="1">
    <citation type="submission" date="2023-03" db="EMBL/GenBank/DDBJ databases">
        <title>Roseibium porphyridii sp. nov. and Roseibium rhodosorbium sp. nov. isolated from marine algae, Porphyridium cruentum and Rhodosorus marinus, respectively.</title>
        <authorList>
            <person name="Lee M.W."/>
            <person name="Choi B.J."/>
            <person name="Lee J.K."/>
            <person name="Choi D.G."/>
            <person name="Baek J.H."/>
            <person name="Bayburt H."/>
            <person name="Kim J.M."/>
            <person name="Han D.M."/>
            <person name="Kim K.H."/>
            <person name="Jeon C.O."/>
        </authorList>
    </citation>
    <scope>NUCLEOTIDE SEQUENCE [LARGE SCALE GENOMIC DNA]</scope>
    <source>
        <strain evidence="3 4">KMA01</strain>
    </source>
</reference>
<dbReference type="SUPFAM" id="SSF141868">
    <property type="entry name" value="EAL domain-like"/>
    <property type="match status" value="1"/>
</dbReference>
<dbReference type="InterPro" id="IPR000160">
    <property type="entry name" value="GGDEF_dom"/>
</dbReference>
<sequence length="708" mass="79232">MGPVHLAFGTQSRGTKLADTVNLRYLDAEAGHLPTDTTAGHLIDTGLIGSIYDRLDTAVWIFDFDQKRVLWANRKALEVYDASTLEELKSRDLGADMSHSVDQRLRQYQQDFTNRDVSFSEIWTLYPRGKAQVLQVVFSGIHLLDGRVAMLCEGRPHHEQQPETLRSAEALLHTPVMISLFSMDGHPIYRNTASRAVCCTFETTFADQFVDPGEEAHLIQLLEEERSSRRVSRVKTRGGNRWHELTVRTCHDAVSGQQAYLVSEIDVTELHETKERAQYLASHDTLTGLSNRTYLKERLAQVLKTASDWGQSATLYLVDLDDFKMVNDSLGHAAGDALLQLIANKLTELAGPDDIAARLGGDEFLICHIEKPGGRSADWFGQDLLQAFAAPQLIDGKPRHIGLSIGYAHFPGDGQTIDELMRHADLALYQAKTDPKEKCVQFQQHMRLLRDQHLAIKKDLERAIREHEFTLHFQPIACTQTDRVISAEALIRWQHPERGLVAPDDFIPVAEETGLINEIGEWVNRQVCSMQARLAEMSLPLPLALNVSPRQLSDPDFVSKMKALPMETGCDPSMLSIEITEGVLLGDIPNALETLSSLKEAGYRIVIDDFGTGYSNLAYLHNYPIDGIKIDRVFMEDVEAGGAIVKLVLSLASALGADVVAEGVETIEQRRWLSENGCHRFQGYLYSKPVPEDRFLSMLHTQSRIATM</sequence>
<feature type="domain" description="GGDEF" evidence="2">
    <location>
        <begin position="311"/>
        <end position="444"/>
    </location>
</feature>
<accession>A0ABY8F0Y6</accession>
<dbReference type="Pfam" id="PF00563">
    <property type="entry name" value="EAL"/>
    <property type="match status" value="1"/>
</dbReference>
<keyword evidence="4" id="KW-1185">Reference proteome</keyword>
<dbReference type="EMBL" id="CP120863">
    <property type="protein sequence ID" value="WFE89126.1"/>
    <property type="molecule type" value="Genomic_DNA"/>
</dbReference>
<dbReference type="InterPro" id="IPR052155">
    <property type="entry name" value="Biofilm_reg_signaling"/>
</dbReference>
<dbReference type="RefSeq" id="WP_265680625.1">
    <property type="nucleotide sequence ID" value="NZ_CP120863.1"/>
</dbReference>
<dbReference type="SMART" id="SM00052">
    <property type="entry name" value="EAL"/>
    <property type="match status" value="1"/>
</dbReference>
<evidence type="ECO:0000313" key="4">
    <source>
        <dbReference type="Proteomes" id="UP001209803"/>
    </source>
</evidence>
<feature type="domain" description="EAL" evidence="1">
    <location>
        <begin position="453"/>
        <end position="703"/>
    </location>
</feature>
<dbReference type="SMART" id="SM00267">
    <property type="entry name" value="GGDEF"/>
    <property type="match status" value="1"/>
</dbReference>
<dbReference type="NCBIfam" id="TIGR00254">
    <property type="entry name" value="GGDEF"/>
    <property type="match status" value="1"/>
</dbReference>
<dbReference type="PROSITE" id="PS50883">
    <property type="entry name" value="EAL"/>
    <property type="match status" value="1"/>
</dbReference>